<evidence type="ECO:0000256" key="5">
    <source>
        <dbReference type="ARBA" id="ARBA00022448"/>
    </source>
</evidence>
<dbReference type="Proteomes" id="UP000008237">
    <property type="component" value="Unassembled WGS sequence"/>
</dbReference>
<comment type="subcellular location">
    <subcellularLocation>
        <location evidence="3">Mitochondrion inner membrane</location>
        <topology evidence="3">Peripheral membrane protein</topology>
    </subcellularLocation>
    <subcellularLocation>
        <location evidence="2">Mitochondrion intermembrane space</location>
    </subcellularLocation>
</comment>
<sequence length="111" mass="13711">MWQDQVLNNYSQKYKAPLLKTPVTDWFMQINNLQFRKDCMPYELMYSDCLEAYGYHIGKEKCRIILNDMHECIYRAKRIERVLKMHYERRRQYKSGERKEYYPPSPPLDLF</sequence>
<dbReference type="KEGG" id="hst:105180526"/>
<dbReference type="PANTHER" id="PTHR21268">
    <property type="entry name" value="NADH DEHYDROGENASE [UBIQUINONE] IRON-SULFUR PROTEIN 5"/>
    <property type="match status" value="1"/>
</dbReference>
<accession>E2BA22</accession>
<dbReference type="GO" id="GO:0005743">
    <property type="term" value="C:mitochondrial inner membrane"/>
    <property type="evidence" value="ECO:0007669"/>
    <property type="project" value="UniProtKB-SubCell"/>
</dbReference>
<dbReference type="EMBL" id="GL446664">
    <property type="protein sequence ID" value="EFN87431.1"/>
    <property type="molecule type" value="Genomic_DNA"/>
</dbReference>
<keyword evidence="11 12" id="KW-1015">Disulfide bond</keyword>
<dbReference type="STRING" id="610380.E2BA22"/>
<dbReference type="PANTHER" id="PTHR21268:SF2">
    <property type="entry name" value="NADH DEHYDROGENASE [UBIQUINONE] IRON-SULFUR PROTEIN 5"/>
    <property type="match status" value="1"/>
</dbReference>
<evidence type="ECO:0000313" key="13">
    <source>
        <dbReference type="EMBL" id="EFN87431.1"/>
    </source>
</evidence>
<evidence type="ECO:0000256" key="3">
    <source>
        <dbReference type="ARBA" id="ARBA00004637"/>
    </source>
</evidence>
<evidence type="ECO:0000256" key="7">
    <source>
        <dbReference type="ARBA" id="ARBA00022792"/>
    </source>
</evidence>
<evidence type="ECO:0000256" key="8">
    <source>
        <dbReference type="ARBA" id="ARBA00022982"/>
    </source>
</evidence>
<dbReference type="OrthoDB" id="9992197at2759"/>
<evidence type="ECO:0000256" key="1">
    <source>
        <dbReference type="ARBA" id="ARBA00003195"/>
    </source>
</evidence>
<evidence type="ECO:0000256" key="10">
    <source>
        <dbReference type="ARBA" id="ARBA00023136"/>
    </source>
</evidence>
<evidence type="ECO:0000256" key="12">
    <source>
        <dbReference type="PIRSR" id="PIRSR619342-50"/>
    </source>
</evidence>
<protein>
    <submittedName>
        <fullName evidence="13">Uncharacterized protein</fullName>
    </submittedName>
</protein>
<gene>
    <name evidence="13" type="ORF">EAI_00367</name>
</gene>
<comment type="function">
    <text evidence="1">Accessory subunit of the mitochondrial membrane respiratory chain NADH dehydrogenase (Complex I), that is believed not to be involved in catalysis. Complex I functions in the transfer of electrons from NADH to the respiratory chain. The immediate electron acceptor for the enzyme is believed to be ubiquinone.</text>
</comment>
<keyword evidence="9" id="KW-0496">Mitochondrion</keyword>
<dbReference type="PhylomeDB" id="E2BA22"/>
<keyword evidence="5" id="KW-0813">Transport</keyword>
<dbReference type="FunCoup" id="E2BA22">
    <property type="interactions" value="262"/>
</dbReference>
<dbReference type="OMA" id="RICGFFE"/>
<feature type="disulfide bond" evidence="12">
    <location>
        <begin position="49"/>
        <end position="62"/>
    </location>
</feature>
<evidence type="ECO:0000256" key="4">
    <source>
        <dbReference type="ARBA" id="ARBA00007372"/>
    </source>
</evidence>
<evidence type="ECO:0000256" key="9">
    <source>
        <dbReference type="ARBA" id="ARBA00023128"/>
    </source>
</evidence>
<comment type="similarity">
    <text evidence="4">Belongs to the complex I NDUFS5 subunit family.</text>
</comment>
<dbReference type="AlphaFoldDB" id="E2BA22"/>
<dbReference type="Pfam" id="PF10200">
    <property type="entry name" value="Ndufs5"/>
    <property type="match status" value="1"/>
</dbReference>
<dbReference type="GO" id="GO:0005758">
    <property type="term" value="C:mitochondrial intermembrane space"/>
    <property type="evidence" value="ECO:0007669"/>
    <property type="project" value="UniProtKB-SubCell"/>
</dbReference>
<proteinExistence type="inferred from homology"/>
<name>E2BA22_HARSA</name>
<keyword evidence="10" id="KW-0472">Membrane</keyword>
<evidence type="ECO:0000256" key="11">
    <source>
        <dbReference type="ARBA" id="ARBA00023157"/>
    </source>
</evidence>
<keyword evidence="6" id="KW-0679">Respiratory chain</keyword>
<dbReference type="InterPro" id="IPR019342">
    <property type="entry name" value="NADH_UbQ_OxRdtase_FeS-su5"/>
</dbReference>
<evidence type="ECO:0000256" key="6">
    <source>
        <dbReference type="ARBA" id="ARBA00022660"/>
    </source>
</evidence>
<keyword evidence="8" id="KW-0249">Electron transport</keyword>
<reference evidence="13 14" key="1">
    <citation type="journal article" date="2010" name="Science">
        <title>Genomic comparison of the ants Camponotus floridanus and Harpegnathos saltator.</title>
        <authorList>
            <person name="Bonasio R."/>
            <person name="Zhang G."/>
            <person name="Ye C."/>
            <person name="Mutti N.S."/>
            <person name="Fang X."/>
            <person name="Qin N."/>
            <person name="Donahue G."/>
            <person name="Yang P."/>
            <person name="Li Q."/>
            <person name="Li C."/>
            <person name="Zhang P."/>
            <person name="Huang Z."/>
            <person name="Berger S.L."/>
            <person name="Reinberg D."/>
            <person name="Wang J."/>
            <person name="Liebig J."/>
        </authorList>
    </citation>
    <scope>NUCLEOTIDE SEQUENCE [LARGE SCALE GENOMIC DNA]</scope>
    <source>
        <strain evidence="13 14">R22 G/1</strain>
    </source>
</reference>
<dbReference type="InParanoid" id="E2BA22"/>
<keyword evidence="14" id="KW-1185">Reference proteome</keyword>
<keyword evidence="7" id="KW-0999">Mitochondrion inner membrane</keyword>
<evidence type="ECO:0000313" key="14">
    <source>
        <dbReference type="Proteomes" id="UP000008237"/>
    </source>
</evidence>
<organism evidence="14">
    <name type="scientific">Harpegnathos saltator</name>
    <name type="common">Jerdon's jumping ant</name>
    <dbReference type="NCBI Taxonomy" id="610380"/>
    <lineage>
        <taxon>Eukaryota</taxon>
        <taxon>Metazoa</taxon>
        <taxon>Ecdysozoa</taxon>
        <taxon>Arthropoda</taxon>
        <taxon>Hexapoda</taxon>
        <taxon>Insecta</taxon>
        <taxon>Pterygota</taxon>
        <taxon>Neoptera</taxon>
        <taxon>Endopterygota</taxon>
        <taxon>Hymenoptera</taxon>
        <taxon>Apocrita</taxon>
        <taxon>Aculeata</taxon>
        <taxon>Formicoidea</taxon>
        <taxon>Formicidae</taxon>
        <taxon>Ponerinae</taxon>
        <taxon>Ponerini</taxon>
        <taxon>Harpegnathos</taxon>
    </lineage>
</organism>
<feature type="disulfide bond" evidence="12">
    <location>
        <begin position="39"/>
        <end position="72"/>
    </location>
</feature>
<evidence type="ECO:0000256" key="2">
    <source>
        <dbReference type="ARBA" id="ARBA00004569"/>
    </source>
</evidence>